<dbReference type="Proteomes" id="UP000594435">
    <property type="component" value="Chromosome 2"/>
</dbReference>
<dbReference type="PROSITE" id="PS51257">
    <property type="entry name" value="PROKAR_LIPOPROTEIN"/>
    <property type="match status" value="1"/>
</dbReference>
<dbReference type="RefSeq" id="WP_193166877.1">
    <property type="nucleotide sequence ID" value="NZ_CP065218.1"/>
</dbReference>
<dbReference type="Gene3D" id="2.60.120.430">
    <property type="entry name" value="Galactose-binding lectin"/>
    <property type="match status" value="2"/>
</dbReference>
<sequence length="907" mass="95070">MSNEIKHFRLTNLVLASAIALLISGCGEESLTNPPTTPEPPTTNPPTTNPGTDFVIFQDQVNSAWPAWDCCGGTTPTNPVELGDYGIVTEFTVGATPAVLGFVRSQTAGPLDISAYQAKGTVEFDIKLMSAPIAGPTNWFIKLESNGGAINAGSEEAEVSITAPQVNTWQKVAIPVADLANLGLDLTSVDNFLIYPAWGTGEGAVYRVDNIKFILDGVTEPQPDPDPTPRPDADSGLKLDLTQAVTDFGGSVSQLGVADPAVLAAASSSSQIIKTTKTDGAETWAGTTLGDLAAIPFADDRQKVSVWIYSEESSIPVLLKLEDQNDGEKFVEALATTTIAGAWEKVTFDFSLPHAGVVDSSVVYDKKSIFFDFGQPGTGTVFYWDDMTFVDADSTTNPDEPDLPTDPAQITLFNDAANPKWVAWDCCGGSTPSVITDSDSQYGEVTEFVINGPTVVGFSSRADAGAVDGQPIDVSAWQDKGTVSFDLKLTNDAGATDWKFKVESVNAATAVEMSLVEAPELNTWKHYQFSLNDLASAGLDLTNIDLLMIFPAWGSGIGSSYLVDNVVFSSTGATSPSDPTDPPLPPTQDGANLLINGDFSSNKLDPWYQVGAGSVEVIDGVLKTAAYSGGEARIKQQRIGAGQLTANQSVTVTFKMKGELSDGGVVNGIVHTESPAGVSGTEVLSLPAPTSEWVEHSFTFNIGNDPEWGLGLTLGGVCGAVDSCTAKVEFDDIRLIAVVTPPTTDPDLPNPDLPPVDNTGNLLVNGDFAADKLDPWFQVGGGSVSVINGSVRTSAGSGGEARIKQQRIGQGALVANQSVTVTFNMKGQVTDGGVVNGVIHTESPAGVSGTEVLSLPAPTNEWVEHSFTFNIGNDPEWGLGFTLGGVCGAVAGCSVAVDFDNIRLTAN</sequence>
<dbReference type="SUPFAM" id="SSF49785">
    <property type="entry name" value="Galactose-binding domain-like"/>
    <property type="match status" value="4"/>
</dbReference>
<dbReference type="Gene3D" id="2.60.120.260">
    <property type="entry name" value="Galactose-binding domain-like"/>
    <property type="match status" value="3"/>
</dbReference>
<evidence type="ECO:0000259" key="3">
    <source>
        <dbReference type="Pfam" id="PF02018"/>
    </source>
</evidence>
<dbReference type="GO" id="GO:0016798">
    <property type="term" value="F:hydrolase activity, acting on glycosyl bonds"/>
    <property type="evidence" value="ECO:0007669"/>
    <property type="project" value="InterPro"/>
</dbReference>
<feature type="compositionally biased region" description="Pro residues" evidence="2">
    <location>
        <begin position="35"/>
        <end position="48"/>
    </location>
</feature>
<dbReference type="EMBL" id="CP065218">
    <property type="protein sequence ID" value="QPL55770.1"/>
    <property type="molecule type" value="Genomic_DNA"/>
</dbReference>
<evidence type="ECO:0000256" key="2">
    <source>
        <dbReference type="SAM" id="MobiDB-lite"/>
    </source>
</evidence>
<evidence type="ECO:0000256" key="1">
    <source>
        <dbReference type="ARBA" id="ARBA00022801"/>
    </source>
</evidence>
<name>A0AAJ4IF55_9VIBR</name>
<accession>A0AAJ4IF55</accession>
<dbReference type="InterPro" id="IPR008979">
    <property type="entry name" value="Galactose-bd-like_sf"/>
</dbReference>
<gene>
    <name evidence="4" type="ORF">I3X05_22780</name>
</gene>
<dbReference type="AlphaFoldDB" id="A0AAJ4IF55"/>
<keyword evidence="1" id="KW-0378">Hydrolase</keyword>
<dbReference type="InterPro" id="IPR003305">
    <property type="entry name" value="CenC_carb-bd"/>
</dbReference>
<reference evidence="4 5" key="1">
    <citation type="submission" date="2020-11" db="EMBL/GenBank/DDBJ databases">
        <title>Complete and Circularized Genome Assembly of a human isolate of Vibrio navarrensis biotype pommerensis with MiSeq and MinION Sequence Data.</title>
        <authorList>
            <person name="Schwartz K."/>
            <person name="Borowiak M."/>
            <person name="Deneke C."/>
            <person name="Balau V."/>
            <person name="Metelmann C."/>
            <person name="Strauch E."/>
        </authorList>
    </citation>
    <scope>NUCLEOTIDE SEQUENCE [LARGE SCALE GENOMIC DNA]</scope>
    <source>
        <strain evidence="4 5">20-VB00237</strain>
    </source>
</reference>
<feature type="domain" description="CBM-cenC" evidence="3">
    <location>
        <begin position="760"/>
        <end position="875"/>
    </location>
</feature>
<evidence type="ECO:0000313" key="4">
    <source>
        <dbReference type="EMBL" id="QPL55770.1"/>
    </source>
</evidence>
<organism evidence="4 5">
    <name type="scientific">Vibrio navarrensis</name>
    <dbReference type="NCBI Taxonomy" id="29495"/>
    <lineage>
        <taxon>Bacteria</taxon>
        <taxon>Pseudomonadati</taxon>
        <taxon>Pseudomonadota</taxon>
        <taxon>Gammaproteobacteria</taxon>
        <taxon>Vibrionales</taxon>
        <taxon>Vibrionaceae</taxon>
        <taxon>Vibrio</taxon>
    </lineage>
</organism>
<evidence type="ECO:0000313" key="5">
    <source>
        <dbReference type="Proteomes" id="UP000594435"/>
    </source>
</evidence>
<feature type="region of interest" description="Disordered" evidence="2">
    <location>
        <begin position="30"/>
        <end position="50"/>
    </location>
</feature>
<proteinExistence type="predicted"/>
<protein>
    <submittedName>
        <fullName evidence="4">Carbohydrate binding domain-containing protein</fullName>
    </submittedName>
</protein>
<dbReference type="Pfam" id="PF02018">
    <property type="entry name" value="CBM_4_9"/>
    <property type="match status" value="1"/>
</dbReference>